<feature type="region of interest" description="Disordered" evidence="1">
    <location>
        <begin position="1"/>
        <end position="97"/>
    </location>
</feature>
<evidence type="ECO:0000313" key="2">
    <source>
        <dbReference type="EMBL" id="CAA2978119.1"/>
    </source>
</evidence>
<gene>
    <name evidence="2" type="ORF">OLEA9_A032759</name>
</gene>
<accession>A0A8S0REX4</accession>
<comment type="caution">
    <text evidence="2">The sequence shown here is derived from an EMBL/GenBank/DDBJ whole genome shotgun (WGS) entry which is preliminary data.</text>
</comment>
<sequence length="122" mass="14389">MELLTWMPPTGRLQGGTTLRTENRDPRKTAPLRFYERRNKGGWRDEGDSRQGTLGDGDVERIDRDGQPRAAVKNLEQQRESHDEFEEWENNDDSRNERGYVNFDQVLDFDPQLKFDQRGNFD</sequence>
<organism evidence="2 3">
    <name type="scientific">Olea europaea subsp. europaea</name>
    <dbReference type="NCBI Taxonomy" id="158383"/>
    <lineage>
        <taxon>Eukaryota</taxon>
        <taxon>Viridiplantae</taxon>
        <taxon>Streptophyta</taxon>
        <taxon>Embryophyta</taxon>
        <taxon>Tracheophyta</taxon>
        <taxon>Spermatophyta</taxon>
        <taxon>Magnoliopsida</taxon>
        <taxon>eudicotyledons</taxon>
        <taxon>Gunneridae</taxon>
        <taxon>Pentapetalae</taxon>
        <taxon>asterids</taxon>
        <taxon>lamiids</taxon>
        <taxon>Lamiales</taxon>
        <taxon>Oleaceae</taxon>
        <taxon>Oleeae</taxon>
        <taxon>Olea</taxon>
    </lineage>
</organism>
<dbReference type="EMBL" id="CACTIH010003616">
    <property type="protein sequence ID" value="CAA2978119.1"/>
    <property type="molecule type" value="Genomic_DNA"/>
</dbReference>
<evidence type="ECO:0000313" key="3">
    <source>
        <dbReference type="Proteomes" id="UP000594638"/>
    </source>
</evidence>
<feature type="compositionally biased region" description="Basic and acidic residues" evidence="1">
    <location>
        <begin position="21"/>
        <end position="49"/>
    </location>
</feature>
<dbReference type="Gramene" id="OE9A032759T1">
    <property type="protein sequence ID" value="OE9A032759C1"/>
    <property type="gene ID" value="OE9A032759"/>
</dbReference>
<feature type="compositionally biased region" description="Low complexity" evidence="1">
    <location>
        <begin position="10"/>
        <end position="20"/>
    </location>
</feature>
<dbReference type="AlphaFoldDB" id="A0A8S0REX4"/>
<protein>
    <submittedName>
        <fullName evidence="2">Uncharacterized protein</fullName>
    </submittedName>
</protein>
<dbReference type="Proteomes" id="UP000594638">
    <property type="component" value="Unassembled WGS sequence"/>
</dbReference>
<name>A0A8S0REX4_OLEEU</name>
<evidence type="ECO:0000256" key="1">
    <source>
        <dbReference type="SAM" id="MobiDB-lite"/>
    </source>
</evidence>
<keyword evidence="3" id="KW-1185">Reference proteome</keyword>
<reference evidence="2 3" key="1">
    <citation type="submission" date="2019-12" db="EMBL/GenBank/DDBJ databases">
        <authorList>
            <person name="Alioto T."/>
            <person name="Alioto T."/>
            <person name="Gomez Garrido J."/>
        </authorList>
    </citation>
    <scope>NUCLEOTIDE SEQUENCE [LARGE SCALE GENOMIC DNA]</scope>
</reference>
<feature type="compositionally biased region" description="Basic and acidic residues" evidence="1">
    <location>
        <begin position="58"/>
        <end position="67"/>
    </location>
</feature>
<proteinExistence type="predicted"/>